<dbReference type="SUPFAM" id="SSF88713">
    <property type="entry name" value="Glycoside hydrolase/deacetylase"/>
    <property type="match status" value="1"/>
</dbReference>
<dbReference type="Pfam" id="PF01522">
    <property type="entry name" value="Polysacc_deac_1"/>
    <property type="match status" value="1"/>
</dbReference>
<dbReference type="PROSITE" id="PS51677">
    <property type="entry name" value="NODB"/>
    <property type="match status" value="1"/>
</dbReference>
<comment type="caution">
    <text evidence="2">The sequence shown here is derived from an EMBL/GenBank/DDBJ whole genome shotgun (WGS) entry which is preliminary data.</text>
</comment>
<dbReference type="AlphaFoldDB" id="W4LAY4"/>
<evidence type="ECO:0000313" key="3">
    <source>
        <dbReference type="Proteomes" id="UP000019141"/>
    </source>
</evidence>
<dbReference type="GO" id="GO:0016810">
    <property type="term" value="F:hydrolase activity, acting on carbon-nitrogen (but not peptide) bonds"/>
    <property type="evidence" value="ECO:0007669"/>
    <property type="project" value="InterPro"/>
</dbReference>
<sequence length="291" mass="32741">MLTPIYKWPNAAQLAVSIVVNVEEGAEATIADGDRAPEPVDELGITLKRTMRNYGNESNYQYGIKAGAPRVLRALETRGITATFTAAALALERAPALARQIVAAGHEVCAHGYRWVHQFHMSQEEERAFIRRAADSIQATTGTRPHGWLSRYLLTEHTRRILLEEGFTYHMDDYSDDAPFWDCIDGRSIVILPYALDNNDMKFWTAPALTPAQWLDYAIDTFDVLYEEGASQPRMMSLGVHLRIIGRPGRIRVLERFLTHAQSKPDVWFATRKQIADHFAAQVPAPTECSS</sequence>
<protein>
    <submittedName>
        <fullName evidence="2">Allantoinase</fullName>
    </submittedName>
</protein>
<dbReference type="PANTHER" id="PTHR43123:SF1">
    <property type="entry name" value="POLYSACCHARIDE DEACETYLASE-RELATED"/>
    <property type="match status" value="1"/>
</dbReference>
<dbReference type="GO" id="GO:0005975">
    <property type="term" value="P:carbohydrate metabolic process"/>
    <property type="evidence" value="ECO:0007669"/>
    <property type="project" value="InterPro"/>
</dbReference>
<dbReference type="InterPro" id="IPR011330">
    <property type="entry name" value="Glyco_hydro/deAcase_b/a-brl"/>
</dbReference>
<proteinExistence type="predicted"/>
<gene>
    <name evidence="2" type="ORF">ETSY1_32090</name>
</gene>
<organism evidence="2 3">
    <name type="scientific">Entotheonella factor</name>
    <dbReference type="NCBI Taxonomy" id="1429438"/>
    <lineage>
        <taxon>Bacteria</taxon>
        <taxon>Pseudomonadati</taxon>
        <taxon>Nitrospinota/Tectimicrobiota group</taxon>
        <taxon>Candidatus Tectimicrobiota</taxon>
        <taxon>Candidatus Entotheonellia</taxon>
        <taxon>Candidatus Entotheonellales</taxon>
        <taxon>Candidatus Entotheonellaceae</taxon>
        <taxon>Candidatus Entotheonella</taxon>
    </lineage>
</organism>
<dbReference type="EMBL" id="AZHW01000958">
    <property type="protein sequence ID" value="ETW95094.1"/>
    <property type="molecule type" value="Genomic_DNA"/>
</dbReference>
<dbReference type="Gene3D" id="3.20.20.370">
    <property type="entry name" value="Glycoside hydrolase/deacetylase"/>
    <property type="match status" value="1"/>
</dbReference>
<evidence type="ECO:0000259" key="1">
    <source>
        <dbReference type="PROSITE" id="PS51677"/>
    </source>
</evidence>
<dbReference type="PANTHER" id="PTHR43123">
    <property type="entry name" value="POLYSACCHARIDE DEACETYLASE-RELATED"/>
    <property type="match status" value="1"/>
</dbReference>
<evidence type="ECO:0000313" key="2">
    <source>
        <dbReference type="EMBL" id="ETW95094.1"/>
    </source>
</evidence>
<name>W4LAY4_ENTF1</name>
<dbReference type="InterPro" id="IPR002509">
    <property type="entry name" value="NODB_dom"/>
</dbReference>
<keyword evidence="3" id="KW-1185">Reference proteome</keyword>
<reference evidence="2 3" key="1">
    <citation type="journal article" date="2014" name="Nature">
        <title>An environmental bacterial taxon with a large and distinct metabolic repertoire.</title>
        <authorList>
            <person name="Wilson M.C."/>
            <person name="Mori T."/>
            <person name="Ruckert C."/>
            <person name="Uria A.R."/>
            <person name="Helf M.J."/>
            <person name="Takada K."/>
            <person name="Gernert C."/>
            <person name="Steffens U.A."/>
            <person name="Heycke N."/>
            <person name="Schmitt S."/>
            <person name="Rinke C."/>
            <person name="Helfrich E.J."/>
            <person name="Brachmann A.O."/>
            <person name="Gurgui C."/>
            <person name="Wakimoto T."/>
            <person name="Kracht M."/>
            <person name="Crusemann M."/>
            <person name="Hentschel U."/>
            <person name="Abe I."/>
            <person name="Matsunaga S."/>
            <person name="Kalinowski J."/>
            <person name="Takeyama H."/>
            <person name="Piel J."/>
        </authorList>
    </citation>
    <scope>NUCLEOTIDE SEQUENCE [LARGE SCALE GENOMIC DNA]</scope>
    <source>
        <strain evidence="3">TSY1</strain>
    </source>
</reference>
<feature type="domain" description="NodB homology" evidence="1">
    <location>
        <begin position="54"/>
        <end position="270"/>
    </location>
</feature>
<dbReference type="HOGENOM" id="CLU_029940_0_0_7"/>
<accession>W4LAY4</accession>
<dbReference type="Proteomes" id="UP000019141">
    <property type="component" value="Unassembled WGS sequence"/>
</dbReference>